<feature type="region of interest" description="Disordered" evidence="1">
    <location>
        <begin position="235"/>
        <end position="328"/>
    </location>
</feature>
<evidence type="ECO:0000256" key="1">
    <source>
        <dbReference type="SAM" id="MobiDB-lite"/>
    </source>
</evidence>
<organism evidence="2 3">
    <name type="scientific">Zancudomyces culisetae</name>
    <name type="common">Gut fungus</name>
    <name type="synonym">Smittium culisetae</name>
    <dbReference type="NCBI Taxonomy" id="1213189"/>
    <lineage>
        <taxon>Eukaryota</taxon>
        <taxon>Fungi</taxon>
        <taxon>Fungi incertae sedis</taxon>
        <taxon>Zoopagomycota</taxon>
        <taxon>Kickxellomycotina</taxon>
        <taxon>Harpellomycetes</taxon>
        <taxon>Harpellales</taxon>
        <taxon>Legeriomycetaceae</taxon>
        <taxon>Zancudomyces</taxon>
    </lineage>
</organism>
<keyword evidence="3" id="KW-1185">Reference proteome</keyword>
<feature type="compositionally biased region" description="Low complexity" evidence="1">
    <location>
        <begin position="314"/>
        <end position="328"/>
    </location>
</feature>
<evidence type="ECO:0000313" key="2">
    <source>
        <dbReference type="EMBL" id="OMH80693.1"/>
    </source>
</evidence>
<feature type="compositionally biased region" description="Basic and acidic residues" evidence="1">
    <location>
        <begin position="176"/>
        <end position="185"/>
    </location>
</feature>
<feature type="region of interest" description="Disordered" evidence="1">
    <location>
        <begin position="458"/>
        <end position="531"/>
    </location>
</feature>
<evidence type="ECO:0000313" key="3">
    <source>
        <dbReference type="Proteomes" id="UP000188320"/>
    </source>
</evidence>
<sequence>MINSNNGIINIYSVNSGARNIITLRSRPDSLEYKIFDNDEVQYQNENQTQEHQRASNNNNNNNNILEFKFASGELFLTKDGGGNWSFNTLSVGNKDSYALKTDVVNQHYVACNTKQRKFNSKNDADGDGDDSYIKVVQYTSFFPSDYNLLFLPSSMKESKTENKDNVNDNNNDNNKNSEKQIDYETNNRRVDISKVTSHHFTLDKKLILNLLNCENKPSDSLDVPLKIRSNSRNIVLGNNQDSGGSSNEKEDKEEVCDINCATDDNPNKKTPSHTSATTLDYSSHPLVKRNSMYSRSLNTSTGTEQVNQSNTASVRSLSVNTSDSSTTTMTTTATDIVTVEPDATDVTDTTGTEDMSEDLPLLMTSEASSSTSTSMETVPTTTEVISDSADTVNQNLLLSLFNEFTKTIFAARESTTAQENLETTTKSLPRVTETKFVTLLRPTITSTVRRSVVITKTVKPSSSANASVSNTDNVSISNTANVSTSNTENASTSNTDNASTSNTQNASTSNTDNASTSNTDNASTSNTDNASISSRALNAIVSKSASGSFQSSTPEMTLTVLSTAKYKTTITSITSVTSTSVVALTALKVETSTQNTTELRSVVLNSPAVSLSLISVITLGIPEDLSSESSTTVTSKANESTITSTTTQNPAQLSLGVSKISINESSEVFLVGSNGSVSKLGILTQNTVVSRVIKTVSISSTTLSTSSATSSVRSLAITNSNTSSVDAQQSIAILLDLLSKNTSYSFIQNTILKKVVKTAVKSNSTPTRTQRSLNVGSRQKSTIKVIKTIVKTVSSKKGSTLANNLRVGLAGGDVVDNNNHLNTMVENAAEYDQSITTATTAAAPTANQKKQETMGGSLEEINNDNPMLLKRGYMGNYGNGGGYNGPNLDDNIIIDGFLSGNENNSGLPTETSTSSSVDPYCTDSDSLTTTTITRSTKVVVNIYTKPGQTDLGDACIQPSTDKLVLHNINYIDECHTSAYLNKKYLRLGLRRNRKLLNGILNHIKSKDFIKSCNSVVSGSSNTAIDPNEICDLDDDTVNNIKLVLNQLNNDNTLPRFLKRAEPDRSSKKLDTTATTDTAPLMKF</sequence>
<feature type="compositionally biased region" description="Polar residues" evidence="1">
    <location>
        <begin position="292"/>
        <end position="313"/>
    </location>
</feature>
<accession>A0A1R1PIF6</accession>
<protein>
    <submittedName>
        <fullName evidence="2">Uncharacterized protein</fullName>
    </submittedName>
</protein>
<feature type="region of interest" description="Disordered" evidence="1">
    <location>
        <begin position="843"/>
        <end position="863"/>
    </location>
</feature>
<dbReference type="AlphaFoldDB" id="A0A1R1PIF6"/>
<proteinExistence type="predicted"/>
<feature type="compositionally biased region" description="Polar residues" evidence="1">
    <location>
        <begin position="263"/>
        <end position="282"/>
    </location>
</feature>
<feature type="compositionally biased region" description="Basic and acidic residues" evidence="1">
    <location>
        <begin position="1061"/>
        <end position="1071"/>
    </location>
</feature>
<feature type="compositionally biased region" description="Polar residues" evidence="1">
    <location>
        <begin position="235"/>
        <end position="247"/>
    </location>
</feature>
<feature type="compositionally biased region" description="Low complexity" evidence="1">
    <location>
        <begin position="474"/>
        <end position="531"/>
    </location>
</feature>
<feature type="compositionally biased region" description="Low complexity" evidence="1">
    <location>
        <begin position="1072"/>
        <end position="1084"/>
    </location>
</feature>
<dbReference type="Proteomes" id="UP000188320">
    <property type="component" value="Unassembled WGS sequence"/>
</dbReference>
<feature type="region of interest" description="Disordered" evidence="1">
    <location>
        <begin position="1061"/>
        <end position="1084"/>
    </location>
</feature>
<name>A0A1R1PIF6_ZANCU</name>
<gene>
    <name evidence="2" type="ORF">AX774_g5863</name>
</gene>
<reference evidence="3" key="1">
    <citation type="submission" date="2017-01" db="EMBL/GenBank/DDBJ databases">
        <authorList>
            <person name="Wang Y."/>
            <person name="White M."/>
            <person name="Kvist S."/>
            <person name="Moncalvo J.-M."/>
        </authorList>
    </citation>
    <scope>NUCLEOTIDE SEQUENCE [LARGE SCALE GENOMIC DNA]</scope>
    <source>
        <strain evidence="3">COL-18-3</strain>
    </source>
</reference>
<feature type="compositionally biased region" description="Basic and acidic residues" evidence="1">
    <location>
        <begin position="158"/>
        <end position="167"/>
    </location>
</feature>
<comment type="caution">
    <text evidence="2">The sequence shown here is derived from an EMBL/GenBank/DDBJ whole genome shotgun (WGS) entry which is preliminary data.</text>
</comment>
<dbReference type="EMBL" id="LSSK01001110">
    <property type="protein sequence ID" value="OMH80693.1"/>
    <property type="molecule type" value="Genomic_DNA"/>
</dbReference>
<feature type="compositionally biased region" description="Polar residues" evidence="1">
    <location>
        <begin position="628"/>
        <end position="648"/>
    </location>
</feature>
<feature type="region of interest" description="Disordered" evidence="1">
    <location>
        <begin position="627"/>
        <end position="648"/>
    </location>
</feature>
<feature type="region of interest" description="Disordered" evidence="1">
    <location>
        <begin position="158"/>
        <end position="185"/>
    </location>
</feature>
<feature type="compositionally biased region" description="Polar residues" evidence="1">
    <location>
        <begin position="459"/>
        <end position="473"/>
    </location>
</feature>